<dbReference type="InterPro" id="IPR003959">
    <property type="entry name" value="ATPase_AAA_core"/>
</dbReference>
<dbReference type="Pfam" id="PF00004">
    <property type="entry name" value="AAA"/>
    <property type="match status" value="1"/>
</dbReference>
<evidence type="ECO:0000313" key="3">
    <source>
        <dbReference type="EMBL" id="KAK8034071.1"/>
    </source>
</evidence>
<organism evidence="3 4">
    <name type="scientific">Apiospora rasikravindrae</name>
    <dbReference type="NCBI Taxonomy" id="990691"/>
    <lineage>
        <taxon>Eukaryota</taxon>
        <taxon>Fungi</taxon>
        <taxon>Dikarya</taxon>
        <taxon>Ascomycota</taxon>
        <taxon>Pezizomycotina</taxon>
        <taxon>Sordariomycetes</taxon>
        <taxon>Xylariomycetidae</taxon>
        <taxon>Amphisphaeriales</taxon>
        <taxon>Apiosporaceae</taxon>
        <taxon>Apiospora</taxon>
    </lineage>
</organism>
<dbReference type="Proteomes" id="UP001444661">
    <property type="component" value="Unassembled WGS sequence"/>
</dbReference>
<evidence type="ECO:0000259" key="2">
    <source>
        <dbReference type="SMART" id="SM00382"/>
    </source>
</evidence>
<feature type="region of interest" description="Disordered" evidence="1">
    <location>
        <begin position="959"/>
        <end position="1036"/>
    </location>
</feature>
<dbReference type="PANTHER" id="PTHR46411:SF2">
    <property type="entry name" value="AAA+ ATPASE DOMAIN-CONTAINING PROTEIN"/>
    <property type="match status" value="1"/>
</dbReference>
<feature type="region of interest" description="Disordered" evidence="1">
    <location>
        <begin position="1"/>
        <end position="67"/>
    </location>
</feature>
<feature type="region of interest" description="Disordered" evidence="1">
    <location>
        <begin position="504"/>
        <end position="526"/>
    </location>
</feature>
<dbReference type="Pfam" id="PF22942">
    <property type="entry name" value="DUF7025"/>
    <property type="match status" value="1"/>
</dbReference>
<dbReference type="PANTHER" id="PTHR46411">
    <property type="entry name" value="FAMILY ATPASE, PUTATIVE-RELATED"/>
    <property type="match status" value="1"/>
</dbReference>
<dbReference type="InterPro" id="IPR056599">
    <property type="entry name" value="AAA_lid_fung"/>
</dbReference>
<feature type="compositionally biased region" description="Basic and acidic residues" evidence="1">
    <location>
        <begin position="1006"/>
        <end position="1015"/>
    </location>
</feature>
<name>A0ABR1SJN4_9PEZI</name>
<dbReference type="InterPro" id="IPR027417">
    <property type="entry name" value="P-loop_NTPase"/>
</dbReference>
<accession>A0ABR1SJN4</accession>
<feature type="compositionally biased region" description="Basic and acidic residues" evidence="1">
    <location>
        <begin position="959"/>
        <end position="969"/>
    </location>
</feature>
<feature type="compositionally biased region" description="Basic and acidic residues" evidence="1">
    <location>
        <begin position="133"/>
        <end position="156"/>
    </location>
</feature>
<keyword evidence="4" id="KW-1185">Reference proteome</keyword>
<feature type="domain" description="AAA+ ATPase" evidence="2">
    <location>
        <begin position="710"/>
        <end position="832"/>
    </location>
</feature>
<dbReference type="Gene3D" id="3.40.50.300">
    <property type="entry name" value="P-loop containing nucleotide triphosphate hydrolases"/>
    <property type="match status" value="1"/>
</dbReference>
<dbReference type="InterPro" id="IPR054289">
    <property type="entry name" value="DUF7025"/>
</dbReference>
<dbReference type="SMART" id="SM00382">
    <property type="entry name" value="AAA"/>
    <property type="match status" value="1"/>
</dbReference>
<proteinExistence type="predicted"/>
<feature type="compositionally biased region" description="Polar residues" evidence="1">
    <location>
        <begin position="698"/>
        <end position="711"/>
    </location>
</feature>
<feature type="region of interest" description="Disordered" evidence="1">
    <location>
        <begin position="567"/>
        <end position="596"/>
    </location>
</feature>
<feature type="compositionally biased region" description="Basic and acidic residues" evidence="1">
    <location>
        <begin position="567"/>
        <end position="580"/>
    </location>
</feature>
<dbReference type="Pfam" id="PF23232">
    <property type="entry name" value="AAA_lid_13"/>
    <property type="match status" value="1"/>
</dbReference>
<feature type="region of interest" description="Disordered" evidence="1">
    <location>
        <begin position="689"/>
        <end position="711"/>
    </location>
</feature>
<sequence>MKPEPRLLLQGADNTMPDQEYHGSSKPIVSGTTISAECPPSIGTEPGQQEPAPALTSDRGEKESAAKAALQDAVRKVRELAATSSYDIVGDIRDIDKAITELVGGGGWKETLQASHPPNPTPPQPAKKARTQRRNDIDVERSRPCEVQRTLMEEWPLRGSPDEEGEDEKEKEEEGIQSVPRSDRSPVIQVFYRTVPSTMPDPGSIISDDDFKKAHDTSHQREKPQRALINSTLLIKDMENICGLQLPRRPHELIPPFKLLVYNWAGIQNAIESLEYEQKAVVSKERHVTIDVLQSDLSGGESQEMNMNKEQQQSNIQTDENLTSNVDLGTSVIKEKLSLRISHLKVLVDFIKTDLGHLLGLRMKIRDATLESITFEEMCHLYAPGDLIINRKASVDHLHQVYAATGGRMRLCGRSGPFGDSSDSGAGTWTDVVLDCIRMRWDGTHIGPFRLIHRIRHYIGERQVTDLDFYPVRFRSNPEDICGALEARGRKVLECYGHRKYEGLTVDPTGQQPIPEPGNRPRNMKPPDLTYDSITGTSQGGQEIESDVYVDIKTYHQTLDPILRVYDKLRRSPPSERETAEDLPGGRGENDYRAGDHDVDEARSDAFMNENFHLIDPKTPEELAKNPSCLALLSRAMPAYEFRSREWIWVDITKVEPIDKREETRTRGWKDLVIDSKYRRLLESLVNNHMSPAEQRKTQSQTGESTPTSQIDLIQGTGKTSTAEAIAAYTGKPLYAITCGDIGLSADNVEANLLKHTRLAEKWGCVLLLDEADVFLARRGWNDVHRNAMVSIFLRRLEYYSGILFLTTNIVGLIDEAFKSRIHVALRYDKINDATTERIWQNLLRRIDRDNQASNVKIRFDESELLDFAMEHYDEHAKDESTWNARQIRNAFSTAIAMGQFDRLERIREEGVSPEEALASGNKSLKTIRLTKSNFRKIANIGDDFEQYINSVRGDDAENARMNMQRDDFYLQQRAPRRKDYKRPAAYADEPVNRDEADERDSEMEESQRESDVRSRRMRRSQKMSSDDEADRLDDE</sequence>
<dbReference type="SUPFAM" id="SSF52540">
    <property type="entry name" value="P-loop containing nucleoside triphosphate hydrolases"/>
    <property type="match status" value="1"/>
</dbReference>
<reference evidence="3 4" key="1">
    <citation type="submission" date="2023-01" db="EMBL/GenBank/DDBJ databases">
        <title>Analysis of 21 Apiospora genomes using comparative genomics revels a genus with tremendous synthesis potential of carbohydrate active enzymes and secondary metabolites.</title>
        <authorList>
            <person name="Sorensen T."/>
        </authorList>
    </citation>
    <scope>NUCLEOTIDE SEQUENCE [LARGE SCALE GENOMIC DNA]</scope>
    <source>
        <strain evidence="3 4">CBS 33761</strain>
    </source>
</reference>
<protein>
    <submittedName>
        <fullName evidence="3">AAA family ATPase</fullName>
    </submittedName>
</protein>
<dbReference type="InterPro" id="IPR003593">
    <property type="entry name" value="AAA+_ATPase"/>
</dbReference>
<feature type="compositionally biased region" description="Acidic residues" evidence="1">
    <location>
        <begin position="162"/>
        <end position="175"/>
    </location>
</feature>
<evidence type="ECO:0000313" key="4">
    <source>
        <dbReference type="Proteomes" id="UP001444661"/>
    </source>
</evidence>
<dbReference type="EMBL" id="JAQQWK010000009">
    <property type="protein sequence ID" value="KAK8034071.1"/>
    <property type="molecule type" value="Genomic_DNA"/>
</dbReference>
<comment type="caution">
    <text evidence="3">The sequence shown here is derived from an EMBL/GenBank/DDBJ whole genome shotgun (WGS) entry which is preliminary data.</text>
</comment>
<feature type="region of interest" description="Disordered" evidence="1">
    <location>
        <begin position="108"/>
        <end position="183"/>
    </location>
</feature>
<gene>
    <name evidence="3" type="ORF">PG993_009066</name>
</gene>
<evidence type="ECO:0000256" key="1">
    <source>
        <dbReference type="SAM" id="MobiDB-lite"/>
    </source>
</evidence>
<feature type="compositionally biased region" description="Acidic residues" evidence="1">
    <location>
        <begin position="1027"/>
        <end position="1036"/>
    </location>
</feature>